<evidence type="ECO:0000313" key="1">
    <source>
        <dbReference type="Ensembl" id="ENSCVAP00000020372.1"/>
    </source>
</evidence>
<sequence>MSCCDPLGLCQYQTNKLVRIRSFRLGSLKWSLNGAILLFGLAQCGATQKRKQIIINTRLKLLLKTSVQGRTHEILRSEAGAPIKNQRINKTINQ</sequence>
<accession>A0A3Q2DM55</accession>
<keyword evidence="2" id="KW-1185">Reference proteome</keyword>
<reference evidence="1" key="2">
    <citation type="submission" date="2025-09" db="UniProtKB">
        <authorList>
            <consortium name="Ensembl"/>
        </authorList>
    </citation>
    <scope>IDENTIFICATION</scope>
</reference>
<name>A0A3Q2DM55_CYPVA</name>
<dbReference type="Ensembl" id="ENSCVAT00000014509.1">
    <property type="protein sequence ID" value="ENSCVAP00000020372.1"/>
    <property type="gene ID" value="ENSCVAG00000001710.1"/>
</dbReference>
<reference evidence="1" key="1">
    <citation type="submission" date="2025-08" db="UniProtKB">
        <authorList>
            <consortium name="Ensembl"/>
        </authorList>
    </citation>
    <scope>IDENTIFICATION</scope>
</reference>
<proteinExistence type="predicted"/>
<dbReference type="STRING" id="28743.ENSCVAP00000020372"/>
<evidence type="ECO:0000313" key="2">
    <source>
        <dbReference type="Proteomes" id="UP000265020"/>
    </source>
</evidence>
<dbReference type="AlphaFoldDB" id="A0A3Q2DM55"/>
<organism evidence="1 2">
    <name type="scientific">Cyprinodon variegatus</name>
    <name type="common">Sheepshead minnow</name>
    <dbReference type="NCBI Taxonomy" id="28743"/>
    <lineage>
        <taxon>Eukaryota</taxon>
        <taxon>Metazoa</taxon>
        <taxon>Chordata</taxon>
        <taxon>Craniata</taxon>
        <taxon>Vertebrata</taxon>
        <taxon>Euteleostomi</taxon>
        <taxon>Actinopterygii</taxon>
        <taxon>Neopterygii</taxon>
        <taxon>Teleostei</taxon>
        <taxon>Neoteleostei</taxon>
        <taxon>Acanthomorphata</taxon>
        <taxon>Ovalentaria</taxon>
        <taxon>Atherinomorphae</taxon>
        <taxon>Cyprinodontiformes</taxon>
        <taxon>Cyprinodontidae</taxon>
        <taxon>Cyprinodon</taxon>
    </lineage>
</organism>
<dbReference type="Proteomes" id="UP000265020">
    <property type="component" value="Unassembled WGS sequence"/>
</dbReference>
<dbReference type="Gene3D" id="1.10.287.940">
    <property type="entry name" value="atp-gated p2x4 ion channel"/>
    <property type="match status" value="1"/>
</dbReference>
<protein>
    <submittedName>
        <fullName evidence="1">Uncharacterized protein</fullName>
    </submittedName>
</protein>